<dbReference type="NCBIfam" id="NF007806">
    <property type="entry name" value="PRK10513.1"/>
    <property type="match status" value="1"/>
</dbReference>
<dbReference type="AlphaFoldDB" id="A0A6G7WFI4"/>
<dbReference type="Gene3D" id="3.40.50.1000">
    <property type="entry name" value="HAD superfamily/HAD-like"/>
    <property type="match status" value="1"/>
</dbReference>
<dbReference type="SUPFAM" id="SSF56784">
    <property type="entry name" value="HAD-like"/>
    <property type="match status" value="1"/>
</dbReference>
<proteinExistence type="predicted"/>
<evidence type="ECO:0000313" key="1">
    <source>
        <dbReference type="EMBL" id="QIK50938.1"/>
    </source>
</evidence>
<dbReference type="EMBL" id="CP049889">
    <property type="protein sequence ID" value="QIK50938.1"/>
    <property type="molecule type" value="Genomic_DNA"/>
</dbReference>
<dbReference type="InterPro" id="IPR000150">
    <property type="entry name" value="Cof"/>
</dbReference>
<sequence>MIKLIALDLDGTLLDSQKNISEMNKQAIHKALAKGVKVVLCTGRPLGGIKRYVDELDLLGEEDFSITYNGGLVQRNHDSKVLSEKTLSYQDIQTIYQLSQDLGLPMNMLDLEYVYEPEYPTGRDSLYPSLMSASLPFVKREIASFEADHQFNKVVFCTDPAYLDDAITRIPAAFHEQFSTMKSRPLLYEIMHPEVDKGSGIARLCELMGFSADEVMVCGDEENDAAMFDYAGVAVAMENATEAIKSKATYITKTNDEDGVAHAIHKFVL</sequence>
<dbReference type="GeneID" id="94552042"/>
<dbReference type="PANTHER" id="PTHR10000">
    <property type="entry name" value="PHOSPHOSERINE PHOSPHATASE"/>
    <property type="match status" value="1"/>
</dbReference>
<dbReference type="Proteomes" id="UP000501830">
    <property type="component" value="Chromosome"/>
</dbReference>
<dbReference type="GO" id="GO:0000287">
    <property type="term" value="F:magnesium ion binding"/>
    <property type="evidence" value="ECO:0007669"/>
    <property type="project" value="TreeGrafter"/>
</dbReference>
<dbReference type="SFLD" id="SFLDG01144">
    <property type="entry name" value="C2.B.4:_PGP_Like"/>
    <property type="match status" value="1"/>
</dbReference>
<keyword evidence="2" id="KW-1185">Reference proteome</keyword>
<dbReference type="GO" id="GO:0050308">
    <property type="term" value="F:sugar-phosphatase activity"/>
    <property type="evidence" value="ECO:0007669"/>
    <property type="project" value="UniProtKB-EC"/>
</dbReference>
<dbReference type="PANTHER" id="PTHR10000:SF8">
    <property type="entry name" value="HAD SUPERFAMILY HYDROLASE-LIKE, TYPE 3"/>
    <property type="match status" value="1"/>
</dbReference>
<evidence type="ECO:0000313" key="2">
    <source>
        <dbReference type="Proteomes" id="UP000501830"/>
    </source>
</evidence>
<name>A0A6G7WFI4_9LACT</name>
<dbReference type="CDD" id="cd07516">
    <property type="entry name" value="HAD_Pase"/>
    <property type="match status" value="1"/>
</dbReference>
<dbReference type="NCBIfam" id="TIGR01484">
    <property type="entry name" value="HAD-SF-IIB"/>
    <property type="match status" value="1"/>
</dbReference>
<dbReference type="InterPro" id="IPR006379">
    <property type="entry name" value="HAD-SF_hydro_IIB"/>
</dbReference>
<protein>
    <submittedName>
        <fullName evidence="1">Sugar-phosphatase</fullName>
        <ecNumber evidence="1">3.1.3.23</ecNumber>
    </submittedName>
</protein>
<dbReference type="InterPro" id="IPR023214">
    <property type="entry name" value="HAD_sf"/>
</dbReference>
<dbReference type="Pfam" id="PF08282">
    <property type="entry name" value="Hydrolase_3"/>
    <property type="match status" value="1"/>
</dbReference>
<dbReference type="SFLD" id="SFLDS00003">
    <property type="entry name" value="Haloacid_Dehalogenase"/>
    <property type="match status" value="1"/>
</dbReference>
<gene>
    <name evidence="1" type="primary">yidA</name>
    <name evidence="1" type="ORF">G7058_02050</name>
</gene>
<dbReference type="InterPro" id="IPR036412">
    <property type="entry name" value="HAD-like_sf"/>
</dbReference>
<dbReference type="NCBIfam" id="TIGR00099">
    <property type="entry name" value="Cof-subfamily"/>
    <property type="match status" value="1"/>
</dbReference>
<dbReference type="RefSeq" id="WP_166061979.1">
    <property type="nucleotide sequence ID" value="NZ_CP049889.1"/>
</dbReference>
<dbReference type="KEGG" id="jpo:G7058_02050"/>
<dbReference type="SFLD" id="SFLDG01140">
    <property type="entry name" value="C2.B:_Phosphomannomutase_and_P"/>
    <property type="match status" value="1"/>
</dbReference>
<reference evidence="1 2" key="1">
    <citation type="journal article" date="2017" name="Int. J. Syst. Evol. Microbiol.">
        <title>Jeotgalibaca porci sp. nov. and Jeotgalibaca arthritidis sp. nov., isolated from pigs, and emended description of the genus Jeotgalibaca.</title>
        <authorList>
            <person name="Zamora L."/>
            <person name="Perez-Sancho M."/>
            <person name="Dominguez L."/>
            <person name="Fernandez-Garayzabal J.F."/>
            <person name="Vela A.I."/>
        </authorList>
    </citation>
    <scope>NUCLEOTIDE SEQUENCE [LARGE SCALE GENOMIC DNA]</scope>
    <source>
        <strain evidence="1 2">CCUG 69148</strain>
    </source>
</reference>
<dbReference type="EC" id="3.1.3.23" evidence="1"/>
<dbReference type="GO" id="GO:0005829">
    <property type="term" value="C:cytosol"/>
    <property type="evidence" value="ECO:0007669"/>
    <property type="project" value="TreeGrafter"/>
</dbReference>
<keyword evidence="1" id="KW-0378">Hydrolase</keyword>
<dbReference type="Gene3D" id="3.30.1240.10">
    <property type="match status" value="1"/>
</dbReference>
<organism evidence="1 2">
    <name type="scientific">Jeotgalibaca porci</name>
    <dbReference type="NCBI Taxonomy" id="1868793"/>
    <lineage>
        <taxon>Bacteria</taxon>
        <taxon>Bacillati</taxon>
        <taxon>Bacillota</taxon>
        <taxon>Bacilli</taxon>
        <taxon>Lactobacillales</taxon>
        <taxon>Carnobacteriaceae</taxon>
        <taxon>Jeotgalibaca</taxon>
    </lineage>
</organism>
<accession>A0A6G7WFI4</accession>